<gene>
    <name evidence="2" type="ORF">METZ01_LOCUS451914</name>
</gene>
<dbReference type="GO" id="GO:0030246">
    <property type="term" value="F:carbohydrate binding"/>
    <property type="evidence" value="ECO:0007669"/>
    <property type="project" value="InterPro"/>
</dbReference>
<sequence length="228" mass="24769">MNISHLYAGTDGQIRGRITNSEGEPMSYAQVFIEELGLGTVADLDGNYILINVPIGTYDVTVAMISYRIQIYKDIHVIMDNTVWLNCTMEIEAIGGEVIYVSADKDLVDKGATSKKITVGAEAIAALPIRDVSELYSLQSGVVKVDGGMRGGIPDHEERGLEEVHVRGGRSGEIAYLIDGMYIRNPIYGGIGNGTRLNLFAVQEFDWQPGGFNAEYGDAMSAVSNMHT</sequence>
<protein>
    <recommendedName>
        <fullName evidence="1">TonB-dependent receptor plug domain-containing protein</fullName>
    </recommendedName>
</protein>
<dbReference type="InterPro" id="IPR012910">
    <property type="entry name" value="Plug_dom"/>
</dbReference>
<dbReference type="SUPFAM" id="SSF56935">
    <property type="entry name" value="Porins"/>
    <property type="match status" value="1"/>
</dbReference>
<feature type="domain" description="TonB-dependent receptor plug" evidence="1">
    <location>
        <begin position="117"/>
        <end position="220"/>
    </location>
</feature>
<dbReference type="Gene3D" id="2.60.40.1120">
    <property type="entry name" value="Carboxypeptidase-like, regulatory domain"/>
    <property type="match status" value="1"/>
</dbReference>
<organism evidence="2">
    <name type="scientific">marine metagenome</name>
    <dbReference type="NCBI Taxonomy" id="408172"/>
    <lineage>
        <taxon>unclassified sequences</taxon>
        <taxon>metagenomes</taxon>
        <taxon>ecological metagenomes</taxon>
    </lineage>
</organism>
<name>A0A382ZUU0_9ZZZZ</name>
<dbReference type="Pfam" id="PF13620">
    <property type="entry name" value="CarboxypepD_reg"/>
    <property type="match status" value="1"/>
</dbReference>
<dbReference type="EMBL" id="UINC01186709">
    <property type="protein sequence ID" value="SVD99060.1"/>
    <property type="molecule type" value="Genomic_DNA"/>
</dbReference>
<dbReference type="Gene3D" id="2.170.130.10">
    <property type="entry name" value="TonB-dependent receptor, plug domain"/>
    <property type="match status" value="1"/>
</dbReference>
<proteinExistence type="predicted"/>
<dbReference type="AlphaFoldDB" id="A0A382ZUU0"/>
<feature type="non-terminal residue" evidence="2">
    <location>
        <position position="228"/>
    </location>
</feature>
<evidence type="ECO:0000259" key="1">
    <source>
        <dbReference type="Pfam" id="PF07715"/>
    </source>
</evidence>
<dbReference type="InterPro" id="IPR039426">
    <property type="entry name" value="TonB-dep_rcpt-like"/>
</dbReference>
<dbReference type="InterPro" id="IPR013784">
    <property type="entry name" value="Carb-bd-like_fold"/>
</dbReference>
<reference evidence="2" key="1">
    <citation type="submission" date="2018-05" db="EMBL/GenBank/DDBJ databases">
        <authorList>
            <person name="Lanie J.A."/>
            <person name="Ng W.-L."/>
            <person name="Kazmierczak K.M."/>
            <person name="Andrzejewski T.M."/>
            <person name="Davidsen T.M."/>
            <person name="Wayne K.J."/>
            <person name="Tettelin H."/>
            <person name="Glass J.I."/>
            <person name="Rusch D."/>
            <person name="Podicherti R."/>
            <person name="Tsui H.-C.T."/>
            <person name="Winkler M.E."/>
        </authorList>
    </citation>
    <scope>NUCLEOTIDE SEQUENCE</scope>
</reference>
<dbReference type="InterPro" id="IPR037066">
    <property type="entry name" value="Plug_dom_sf"/>
</dbReference>
<accession>A0A382ZUU0</accession>
<dbReference type="PROSITE" id="PS52016">
    <property type="entry name" value="TONB_DEPENDENT_REC_3"/>
    <property type="match status" value="1"/>
</dbReference>
<dbReference type="SUPFAM" id="SSF49452">
    <property type="entry name" value="Starch-binding domain-like"/>
    <property type="match status" value="1"/>
</dbReference>
<dbReference type="Pfam" id="PF07715">
    <property type="entry name" value="Plug"/>
    <property type="match status" value="1"/>
</dbReference>
<evidence type="ECO:0000313" key="2">
    <source>
        <dbReference type="EMBL" id="SVD99060.1"/>
    </source>
</evidence>